<keyword evidence="2" id="KW-1185">Reference proteome</keyword>
<name>A0ACB1B2V2_MELEN</name>
<organism evidence="1 2">
    <name type="scientific">Meloidogyne enterolobii</name>
    <name type="common">Root-knot nematode worm</name>
    <name type="synonym">Meloidogyne mayaguensis</name>
    <dbReference type="NCBI Taxonomy" id="390850"/>
    <lineage>
        <taxon>Eukaryota</taxon>
        <taxon>Metazoa</taxon>
        <taxon>Ecdysozoa</taxon>
        <taxon>Nematoda</taxon>
        <taxon>Chromadorea</taxon>
        <taxon>Rhabditida</taxon>
        <taxon>Tylenchina</taxon>
        <taxon>Tylenchomorpha</taxon>
        <taxon>Tylenchoidea</taxon>
        <taxon>Meloidogynidae</taxon>
        <taxon>Meloidogyninae</taxon>
        <taxon>Meloidogyne</taxon>
    </lineage>
</organism>
<accession>A0ACB1B2V2</accession>
<protein>
    <submittedName>
        <fullName evidence="1">Uncharacterized protein</fullName>
    </submittedName>
</protein>
<evidence type="ECO:0000313" key="2">
    <source>
        <dbReference type="Proteomes" id="UP001497535"/>
    </source>
</evidence>
<sequence length="230" mass="27177">MSNNILWPAFHNILHKIVVENKDFYTNLEEYRKVNKQFAETILETKPTENDFIWIQDYHLLFVGEYLREIEVENAKKSLERTKKHLINDKKALVNAKEPLKLGFFLHTPFELTKDFVLNFKNFEGEFESLTKEIIKGMLRFDKVGFQTKKDRDIFVYWAEYFYMETVQKTVQKTEENTIINLKIENITPKNGCNLGVYPATIKIDDFTSIAENDEIIKEAKKLHDGVNII</sequence>
<comment type="caution">
    <text evidence="1">The sequence shown here is derived from an EMBL/GenBank/DDBJ whole genome shotgun (WGS) entry which is preliminary data.</text>
</comment>
<evidence type="ECO:0000313" key="1">
    <source>
        <dbReference type="EMBL" id="CAK5119840.1"/>
    </source>
</evidence>
<dbReference type="Proteomes" id="UP001497535">
    <property type="component" value="Unassembled WGS sequence"/>
</dbReference>
<dbReference type="EMBL" id="CAVMJV010000173">
    <property type="protein sequence ID" value="CAK5119840.1"/>
    <property type="molecule type" value="Genomic_DNA"/>
</dbReference>
<proteinExistence type="predicted"/>
<reference evidence="1" key="1">
    <citation type="submission" date="2023-11" db="EMBL/GenBank/DDBJ databases">
        <authorList>
            <person name="Poullet M."/>
        </authorList>
    </citation>
    <scope>NUCLEOTIDE SEQUENCE</scope>
    <source>
        <strain evidence="1">E1834</strain>
    </source>
</reference>
<gene>
    <name evidence="1" type="ORF">MENTE1834_LOCUS46604</name>
</gene>